<dbReference type="InterPro" id="IPR012373">
    <property type="entry name" value="Ferrdict_sens_TM"/>
</dbReference>
<dbReference type="Gene3D" id="3.55.50.30">
    <property type="match status" value="1"/>
</dbReference>
<dbReference type="InterPro" id="IPR032508">
    <property type="entry name" value="FecR_C"/>
</dbReference>
<dbReference type="GO" id="GO:0016989">
    <property type="term" value="F:sigma factor antagonist activity"/>
    <property type="evidence" value="ECO:0007669"/>
    <property type="project" value="TreeGrafter"/>
</dbReference>
<accession>A0A1W2CX96</accession>
<reference evidence="5" key="1">
    <citation type="submission" date="2017-04" db="EMBL/GenBank/DDBJ databases">
        <authorList>
            <person name="Varghese N."/>
            <person name="Submissions S."/>
        </authorList>
    </citation>
    <scope>NUCLEOTIDE SEQUENCE [LARGE SCALE GENOMIC DNA]</scope>
    <source>
        <strain evidence="5">DSM 12126</strain>
    </source>
</reference>
<dbReference type="Pfam" id="PF16344">
    <property type="entry name" value="FecR_C"/>
    <property type="match status" value="1"/>
</dbReference>
<keyword evidence="1" id="KW-0812">Transmembrane</keyword>
<dbReference type="PANTHER" id="PTHR30273:SF2">
    <property type="entry name" value="PROTEIN FECR"/>
    <property type="match status" value="1"/>
</dbReference>
<evidence type="ECO:0000313" key="4">
    <source>
        <dbReference type="EMBL" id="SMC89780.1"/>
    </source>
</evidence>
<dbReference type="AlphaFoldDB" id="A0A1W2CX96"/>
<dbReference type="Gene3D" id="2.60.120.1440">
    <property type="match status" value="1"/>
</dbReference>
<name>A0A1W2CX96_9SPHI</name>
<sequence length="323" mass="36705">MKASQFKKLLTAYLKNKLNKTDKNLVQNWYDAFGESEAGVPGLGNQREEQLLRDDLLNRIQVQLNQPEKPVYRLISFRNIAASIVLVAGAGFATWFFIAKSAQEPKTAVNQFQVITTISGQMKKLILPDSSVVHLNANSRIRVPHRFSLKDRQFYLEEGEAFFEVTKDKTRPFIIHSGQLNVRVLGTSFNVRSYRRLSDIKVAVTTGKVRVSGNGLIYGTLIPGQQLTYHKANKAVQLSEVRPSDNQAWINGKVYLEKAGFEELALTMNNMYGVSLKNETVNKVKYQYNLTLRSDRSLEETMRLICAINGHHYKKSGKEILIY</sequence>
<dbReference type="Proteomes" id="UP000192756">
    <property type="component" value="Unassembled WGS sequence"/>
</dbReference>
<feature type="transmembrane region" description="Helical" evidence="1">
    <location>
        <begin position="79"/>
        <end position="98"/>
    </location>
</feature>
<dbReference type="PIRSF" id="PIRSF018266">
    <property type="entry name" value="FecR"/>
    <property type="match status" value="1"/>
</dbReference>
<dbReference type="OrthoDB" id="1452822at2"/>
<evidence type="ECO:0000256" key="1">
    <source>
        <dbReference type="SAM" id="Phobius"/>
    </source>
</evidence>
<keyword evidence="5" id="KW-1185">Reference proteome</keyword>
<feature type="domain" description="FecR protein" evidence="2">
    <location>
        <begin position="114"/>
        <end position="210"/>
    </location>
</feature>
<keyword evidence="1" id="KW-0472">Membrane</keyword>
<dbReference type="STRING" id="151894.SAMN04488524_3360"/>
<evidence type="ECO:0000259" key="2">
    <source>
        <dbReference type="Pfam" id="PF04773"/>
    </source>
</evidence>
<dbReference type="PANTHER" id="PTHR30273">
    <property type="entry name" value="PERIPLASMIC SIGNAL SENSOR AND SIGMA FACTOR ACTIVATOR FECR-RELATED"/>
    <property type="match status" value="1"/>
</dbReference>
<evidence type="ECO:0000313" key="5">
    <source>
        <dbReference type="Proteomes" id="UP000192756"/>
    </source>
</evidence>
<proteinExistence type="predicted"/>
<gene>
    <name evidence="4" type="ORF">SAMN04488524_3360</name>
</gene>
<evidence type="ECO:0000259" key="3">
    <source>
        <dbReference type="Pfam" id="PF16344"/>
    </source>
</evidence>
<dbReference type="Pfam" id="PF04773">
    <property type="entry name" value="FecR"/>
    <property type="match status" value="1"/>
</dbReference>
<dbReference type="RefSeq" id="WP_144008973.1">
    <property type="nucleotide sequence ID" value="NZ_FWXT01000002.1"/>
</dbReference>
<keyword evidence="1" id="KW-1133">Transmembrane helix</keyword>
<protein>
    <submittedName>
        <fullName evidence="4">FecR family protein</fullName>
    </submittedName>
</protein>
<dbReference type="InterPro" id="IPR006860">
    <property type="entry name" value="FecR"/>
</dbReference>
<dbReference type="EMBL" id="FWXT01000002">
    <property type="protein sequence ID" value="SMC89780.1"/>
    <property type="molecule type" value="Genomic_DNA"/>
</dbReference>
<feature type="domain" description="Protein FecR C-terminal" evidence="3">
    <location>
        <begin position="255"/>
        <end position="322"/>
    </location>
</feature>
<organism evidence="4 5">
    <name type="scientific">Pedobacter africanus</name>
    <dbReference type="NCBI Taxonomy" id="151894"/>
    <lineage>
        <taxon>Bacteria</taxon>
        <taxon>Pseudomonadati</taxon>
        <taxon>Bacteroidota</taxon>
        <taxon>Sphingobacteriia</taxon>
        <taxon>Sphingobacteriales</taxon>
        <taxon>Sphingobacteriaceae</taxon>
        <taxon>Pedobacter</taxon>
    </lineage>
</organism>